<evidence type="ECO:0000256" key="5">
    <source>
        <dbReference type="SAM" id="MobiDB-lite"/>
    </source>
</evidence>
<sequence length="649" mass="71201">MVQNLLDVASHGIINMEGGDRVLSTSKSVVNENYFRWKFIGFRFVPTDVELIQDYLMKKVKGEPLPPNPNFHETNIYDTNPDQLSREYKQSDGGTEWYFFSSRNKKYPKGWRPNRETGNRIGFWKVTGVTKPVTLLGRIIGYKSNLDFYLRQDPDNKKTEWKMHEYQVEDGKTRSSSQGMMLDKWVLCKIYLTRTKKGTGTEKESEEEDHCPDVCSSPQDANGPPSTARNSDMVDATTSMATPFSIQNPDVSFSRQDYRGMYAMKASNYNEGAMNLAPQSSWNITPTYVSYNQYSNASFSQLPPDGACLMPDSSEKGVAGSSSMAGNNNIMHASHNHFMAGYSQQVVNGASPMAGSYVQGMNEAPLMPGINNTMYAPMPAYPIPDPMVGSYQQAINGAPLMAGESNTVSASQNPLMEVVTAFTTPNAYGQVLNGAPSMAMGSSVQNSLQKTEQAVNFIAGNIDTSPAYALAPEYQNPNDCPFQNDFHGAFSMDGFNENHCSSWDPYPEPLPENFNGNNNFLKVKHPNATSFGPTVDDRAMNNEGSLIAAGNNSNNSNAMLEGCNSVATHPDANVQQPNATSSLPTVSDKSGNEKGSAKAAGRNSNPLATQPEDGNEEEEEEENSGSATQPTVGQKFEDLDCYMDLSFFD</sequence>
<evidence type="ECO:0000256" key="1">
    <source>
        <dbReference type="ARBA" id="ARBA00023015"/>
    </source>
</evidence>
<reference evidence="7 8" key="1">
    <citation type="journal article" date="2024" name="G3 (Bethesda)">
        <title>Genome assembly of Hibiscus sabdariffa L. provides insights into metabolisms of medicinal natural products.</title>
        <authorList>
            <person name="Kim T."/>
        </authorList>
    </citation>
    <scope>NUCLEOTIDE SEQUENCE [LARGE SCALE GENOMIC DNA]</scope>
    <source>
        <strain evidence="7">TK-2024</strain>
        <tissue evidence="7">Old leaves</tissue>
    </source>
</reference>
<dbReference type="InterPro" id="IPR036093">
    <property type="entry name" value="NAC_dom_sf"/>
</dbReference>
<organism evidence="7 8">
    <name type="scientific">Hibiscus sabdariffa</name>
    <name type="common">roselle</name>
    <dbReference type="NCBI Taxonomy" id="183260"/>
    <lineage>
        <taxon>Eukaryota</taxon>
        <taxon>Viridiplantae</taxon>
        <taxon>Streptophyta</taxon>
        <taxon>Embryophyta</taxon>
        <taxon>Tracheophyta</taxon>
        <taxon>Spermatophyta</taxon>
        <taxon>Magnoliopsida</taxon>
        <taxon>eudicotyledons</taxon>
        <taxon>Gunneridae</taxon>
        <taxon>Pentapetalae</taxon>
        <taxon>rosids</taxon>
        <taxon>malvids</taxon>
        <taxon>Malvales</taxon>
        <taxon>Malvaceae</taxon>
        <taxon>Malvoideae</taxon>
        <taxon>Hibiscus</taxon>
    </lineage>
</organism>
<keyword evidence="1" id="KW-0805">Transcription regulation</keyword>
<dbReference type="EMBL" id="JBBPBM010000038">
    <property type="protein sequence ID" value="KAK8527826.1"/>
    <property type="molecule type" value="Genomic_DNA"/>
</dbReference>
<dbReference type="Proteomes" id="UP001472677">
    <property type="component" value="Unassembled WGS sequence"/>
</dbReference>
<evidence type="ECO:0000256" key="3">
    <source>
        <dbReference type="ARBA" id="ARBA00023163"/>
    </source>
</evidence>
<keyword evidence="3" id="KW-0804">Transcription</keyword>
<keyword evidence="8" id="KW-1185">Reference proteome</keyword>
<evidence type="ECO:0000259" key="6">
    <source>
        <dbReference type="PROSITE" id="PS51005"/>
    </source>
</evidence>
<dbReference type="InterPro" id="IPR003441">
    <property type="entry name" value="NAC-dom"/>
</dbReference>
<accession>A0ABR2D258</accession>
<name>A0ABR2D258_9ROSI</name>
<evidence type="ECO:0000256" key="4">
    <source>
        <dbReference type="ARBA" id="ARBA00023242"/>
    </source>
</evidence>
<dbReference type="PROSITE" id="PS51005">
    <property type="entry name" value="NAC"/>
    <property type="match status" value="1"/>
</dbReference>
<feature type="region of interest" description="Disordered" evidence="5">
    <location>
        <begin position="197"/>
        <end position="232"/>
    </location>
</feature>
<dbReference type="SUPFAM" id="SSF101941">
    <property type="entry name" value="NAC domain"/>
    <property type="match status" value="1"/>
</dbReference>
<dbReference type="PANTHER" id="PTHR31719">
    <property type="entry name" value="NAC TRANSCRIPTION FACTOR 56"/>
    <property type="match status" value="1"/>
</dbReference>
<keyword evidence="4" id="KW-0539">Nucleus</keyword>
<evidence type="ECO:0000313" key="7">
    <source>
        <dbReference type="EMBL" id="KAK8527826.1"/>
    </source>
</evidence>
<dbReference type="Gene3D" id="2.170.150.80">
    <property type="entry name" value="NAC domain"/>
    <property type="match status" value="1"/>
</dbReference>
<feature type="compositionally biased region" description="Acidic residues" evidence="5">
    <location>
        <begin position="613"/>
        <end position="623"/>
    </location>
</feature>
<protein>
    <recommendedName>
        <fullName evidence="6">NAC domain-containing protein</fullName>
    </recommendedName>
</protein>
<feature type="region of interest" description="Disordered" evidence="5">
    <location>
        <begin position="568"/>
        <end position="637"/>
    </location>
</feature>
<feature type="domain" description="NAC" evidence="6">
    <location>
        <begin position="38"/>
        <end position="193"/>
    </location>
</feature>
<keyword evidence="2" id="KW-0238">DNA-binding</keyword>
<gene>
    <name evidence="7" type="ORF">V6N12_055025</name>
</gene>
<evidence type="ECO:0000256" key="2">
    <source>
        <dbReference type="ARBA" id="ARBA00023125"/>
    </source>
</evidence>
<feature type="compositionally biased region" description="Polar residues" evidence="5">
    <location>
        <begin position="216"/>
        <end position="232"/>
    </location>
</feature>
<dbReference type="PANTHER" id="PTHR31719:SF226">
    <property type="entry name" value="NAC TRANSCRIPTION FACTOR 29-LIKE ISOFORM X1"/>
    <property type="match status" value="1"/>
</dbReference>
<feature type="compositionally biased region" description="Polar residues" evidence="5">
    <location>
        <begin position="573"/>
        <end position="589"/>
    </location>
</feature>
<comment type="caution">
    <text evidence="7">The sequence shown here is derived from an EMBL/GenBank/DDBJ whole genome shotgun (WGS) entry which is preliminary data.</text>
</comment>
<dbReference type="Pfam" id="PF02365">
    <property type="entry name" value="NAM"/>
    <property type="match status" value="1"/>
</dbReference>
<evidence type="ECO:0000313" key="8">
    <source>
        <dbReference type="Proteomes" id="UP001472677"/>
    </source>
</evidence>
<proteinExistence type="predicted"/>